<feature type="compositionally biased region" description="Basic and acidic residues" evidence="1">
    <location>
        <begin position="13"/>
        <end position="32"/>
    </location>
</feature>
<comment type="caution">
    <text evidence="3">The sequence shown here is derived from an EMBL/GenBank/DDBJ whole genome shotgun (WGS) entry which is preliminary data.</text>
</comment>
<dbReference type="EMBL" id="JARFYM010000003">
    <property type="protein sequence ID" value="MDL2398440.1"/>
    <property type="molecule type" value="Genomic_DNA"/>
</dbReference>
<feature type="compositionally biased region" description="Pro residues" evidence="1">
    <location>
        <begin position="224"/>
        <end position="239"/>
    </location>
</feature>
<protein>
    <submittedName>
        <fullName evidence="3">Uncharacterized protein</fullName>
    </submittedName>
</protein>
<dbReference type="Proteomes" id="UP001172645">
    <property type="component" value="Unassembled WGS sequence"/>
</dbReference>
<proteinExistence type="predicted"/>
<gene>
    <name evidence="3" type="ORF">PY649_05965</name>
</gene>
<organism evidence="3 4">
    <name type="scientific">Rhizobium mayense</name>
    <dbReference type="NCBI Taxonomy" id="1312184"/>
    <lineage>
        <taxon>Bacteria</taxon>
        <taxon>Pseudomonadati</taxon>
        <taxon>Pseudomonadota</taxon>
        <taxon>Alphaproteobacteria</taxon>
        <taxon>Hyphomicrobiales</taxon>
        <taxon>Rhizobiaceae</taxon>
        <taxon>Rhizobium/Agrobacterium group</taxon>
        <taxon>Rhizobium</taxon>
    </lineage>
</organism>
<feature type="region of interest" description="Disordered" evidence="1">
    <location>
        <begin position="216"/>
        <end position="258"/>
    </location>
</feature>
<accession>A0ABT7JQ22</accession>
<reference evidence="3" key="1">
    <citation type="submission" date="2023-06" db="EMBL/GenBank/DDBJ databases">
        <title>Phylogenetic Diversity of Rhizobium strains.</title>
        <authorList>
            <person name="Moura F.T."/>
            <person name="Helene L.C.F."/>
            <person name="Hungria M."/>
        </authorList>
    </citation>
    <scope>NUCLEOTIDE SEQUENCE</scope>
    <source>
        <strain evidence="3">CCGE526</strain>
    </source>
</reference>
<sequence length="258" mass="27678">MYQPATCGPTDRAATRDKPSVRVRTPQDPHRQITHDKAIIAQKRKNGKVKKRIIALALAITAATTAVVPALAEDGVVYKQTNYWIIRAYPQGPRCIASTSYPNKGGDQILFGIDIKGWFLSLASLSVNMDVGKQYTVPVVTSLGSSGTYLGTAIGPHQIMIDNLTNADLYGWAKAQYITIVNMGTYNLKGSLDAIVSLRSCGDMLVTMRDAIAPQATAPQAQAPAPPAQPSSPEVPAPQPRNATPKRVQSDGVNVLEL</sequence>
<keyword evidence="4" id="KW-1185">Reference proteome</keyword>
<dbReference type="RefSeq" id="WP_285867291.1">
    <property type="nucleotide sequence ID" value="NZ_JARFYM010000003.1"/>
</dbReference>
<evidence type="ECO:0000256" key="2">
    <source>
        <dbReference type="SAM" id="Phobius"/>
    </source>
</evidence>
<name>A0ABT7JQ22_9HYPH</name>
<feature type="region of interest" description="Disordered" evidence="1">
    <location>
        <begin position="1"/>
        <end position="32"/>
    </location>
</feature>
<feature type="transmembrane region" description="Helical" evidence="2">
    <location>
        <begin position="53"/>
        <end position="72"/>
    </location>
</feature>
<keyword evidence="2" id="KW-0472">Membrane</keyword>
<keyword evidence="2" id="KW-1133">Transmembrane helix</keyword>
<evidence type="ECO:0000313" key="3">
    <source>
        <dbReference type="EMBL" id="MDL2398440.1"/>
    </source>
</evidence>
<evidence type="ECO:0000313" key="4">
    <source>
        <dbReference type="Proteomes" id="UP001172645"/>
    </source>
</evidence>
<keyword evidence="2" id="KW-0812">Transmembrane</keyword>
<evidence type="ECO:0000256" key="1">
    <source>
        <dbReference type="SAM" id="MobiDB-lite"/>
    </source>
</evidence>